<feature type="compositionally biased region" description="Basic and acidic residues" evidence="1">
    <location>
        <begin position="160"/>
        <end position="179"/>
    </location>
</feature>
<feature type="region of interest" description="Disordered" evidence="1">
    <location>
        <begin position="67"/>
        <end position="119"/>
    </location>
</feature>
<feature type="region of interest" description="Disordered" evidence="1">
    <location>
        <begin position="159"/>
        <end position="179"/>
    </location>
</feature>
<evidence type="ECO:0000256" key="1">
    <source>
        <dbReference type="SAM" id="MobiDB-lite"/>
    </source>
</evidence>
<dbReference type="eggNOG" id="ENOG502SURK">
    <property type="taxonomic scope" value="Eukaryota"/>
</dbReference>
<comment type="caution">
    <text evidence="2">The sequence shown here is derived from an EMBL/GenBank/DDBJ whole genome shotgun (WGS) entry which is preliminary data.</text>
</comment>
<dbReference type="EMBL" id="AMGX01000010">
    <property type="protein sequence ID" value="EXJ69881.1"/>
    <property type="molecule type" value="Genomic_DNA"/>
</dbReference>
<proteinExistence type="predicted"/>
<dbReference type="RefSeq" id="XP_007745733.1">
    <property type="nucleotide sequence ID" value="XM_007747543.1"/>
</dbReference>
<dbReference type="AlphaFoldDB" id="W9WZ03"/>
<organism evidence="2 3">
    <name type="scientific">Cladophialophora psammophila CBS 110553</name>
    <dbReference type="NCBI Taxonomy" id="1182543"/>
    <lineage>
        <taxon>Eukaryota</taxon>
        <taxon>Fungi</taxon>
        <taxon>Dikarya</taxon>
        <taxon>Ascomycota</taxon>
        <taxon>Pezizomycotina</taxon>
        <taxon>Eurotiomycetes</taxon>
        <taxon>Chaetothyriomycetidae</taxon>
        <taxon>Chaetothyriales</taxon>
        <taxon>Herpotrichiellaceae</taxon>
        <taxon>Cladophialophora</taxon>
    </lineage>
</organism>
<dbReference type="GeneID" id="19191660"/>
<name>W9WZ03_9EURO</name>
<feature type="compositionally biased region" description="Acidic residues" evidence="1">
    <location>
        <begin position="77"/>
        <end position="89"/>
    </location>
</feature>
<dbReference type="Proteomes" id="UP000019471">
    <property type="component" value="Unassembled WGS sequence"/>
</dbReference>
<accession>W9WZ03</accession>
<feature type="compositionally biased region" description="Basic and acidic residues" evidence="1">
    <location>
        <begin position="103"/>
        <end position="119"/>
    </location>
</feature>
<keyword evidence="3" id="KW-1185">Reference proteome</keyword>
<protein>
    <submittedName>
        <fullName evidence="2">Uncharacterized protein</fullName>
    </submittedName>
</protein>
<evidence type="ECO:0000313" key="2">
    <source>
        <dbReference type="EMBL" id="EXJ69881.1"/>
    </source>
</evidence>
<evidence type="ECO:0000313" key="3">
    <source>
        <dbReference type="Proteomes" id="UP000019471"/>
    </source>
</evidence>
<sequence length="179" mass="20304">MPESEHNNLHSLKTNAGTAVMAVSGVYAANELGKAVTEDYPKDANEHYVKAAVGAAVAVGAFHLLKKQKPKRPREEGELEEYTDTSDDDEYHRHEPRRRYSHHEHEHEHEHHHEAPGHNRRLLEEAVGAYSLGKELLGDRRHHVIHLITEALGAVAAVKDMNDRSKQEARENREALRED</sequence>
<reference evidence="2 3" key="1">
    <citation type="submission" date="2013-03" db="EMBL/GenBank/DDBJ databases">
        <title>The Genome Sequence of Cladophialophora psammophila CBS 110553.</title>
        <authorList>
            <consortium name="The Broad Institute Genomics Platform"/>
            <person name="Cuomo C."/>
            <person name="de Hoog S."/>
            <person name="Gorbushina A."/>
            <person name="Walker B."/>
            <person name="Young S.K."/>
            <person name="Zeng Q."/>
            <person name="Gargeya S."/>
            <person name="Fitzgerald M."/>
            <person name="Haas B."/>
            <person name="Abouelleil A."/>
            <person name="Allen A.W."/>
            <person name="Alvarado L."/>
            <person name="Arachchi H.M."/>
            <person name="Berlin A.M."/>
            <person name="Chapman S.B."/>
            <person name="Gainer-Dewar J."/>
            <person name="Goldberg J."/>
            <person name="Griggs A."/>
            <person name="Gujja S."/>
            <person name="Hansen M."/>
            <person name="Howarth C."/>
            <person name="Imamovic A."/>
            <person name="Ireland A."/>
            <person name="Larimer J."/>
            <person name="McCowan C."/>
            <person name="Murphy C."/>
            <person name="Pearson M."/>
            <person name="Poon T.W."/>
            <person name="Priest M."/>
            <person name="Roberts A."/>
            <person name="Saif S."/>
            <person name="Shea T."/>
            <person name="Sisk P."/>
            <person name="Sykes S."/>
            <person name="Wortman J."/>
            <person name="Nusbaum C."/>
            <person name="Birren B."/>
        </authorList>
    </citation>
    <scope>NUCLEOTIDE SEQUENCE [LARGE SCALE GENOMIC DNA]</scope>
    <source>
        <strain evidence="2 3">CBS 110553</strain>
    </source>
</reference>
<gene>
    <name evidence="2" type="ORF">A1O5_06954</name>
</gene>
<dbReference type="HOGENOM" id="CLU_133390_0_0_1"/>
<dbReference type="OrthoDB" id="4155163at2759"/>